<dbReference type="Proteomes" id="UP001204953">
    <property type="component" value="Unassembled WGS sequence"/>
</dbReference>
<dbReference type="PANTHER" id="PTHR23222">
    <property type="entry name" value="PROHIBITIN"/>
    <property type="match status" value="1"/>
</dbReference>
<evidence type="ECO:0000313" key="3">
    <source>
        <dbReference type="EMBL" id="MCP2728528.1"/>
    </source>
</evidence>
<sequence length="282" mass="31114">MTTRIQSNHLPAIQFQYIIGGIITLLSLTIISKAFTIINPGERGVVMHFGKVQDVILDEGIHPIIPIMTSVKKLNVRVQKTDIESAAGTKDLQIITAAVALNWHIDPSQVNKIYQRLGDEKQIINTIIIPAMTEVLKAATPKKTAEQILKERDNLKTEIDNNIKSRLAKYGLQVDDTSLVNIGFSSEFTKAIEAKQIAEQQALQASYVADKAKQDAEAQVNRAKGEAEAQKLVRETITPQLLQKQAIEKWNGEFPQVMSGNGALPFINISPSNLTAQQKSNP</sequence>
<proteinExistence type="predicted"/>
<dbReference type="SMART" id="SM00244">
    <property type="entry name" value="PHB"/>
    <property type="match status" value="1"/>
</dbReference>
<comment type="caution">
    <text evidence="3">The sequence shown here is derived from an EMBL/GenBank/DDBJ whole genome shotgun (WGS) entry which is preliminary data.</text>
</comment>
<accession>A0AAE3GRI4</accession>
<dbReference type="InterPro" id="IPR001107">
    <property type="entry name" value="Band_7"/>
</dbReference>
<keyword evidence="1" id="KW-0472">Membrane</keyword>
<evidence type="ECO:0000256" key="1">
    <source>
        <dbReference type="SAM" id="Phobius"/>
    </source>
</evidence>
<feature type="transmembrane region" description="Helical" evidence="1">
    <location>
        <begin position="12"/>
        <end position="31"/>
    </location>
</feature>
<keyword evidence="1" id="KW-0812">Transmembrane</keyword>
<dbReference type="Gene3D" id="3.30.479.30">
    <property type="entry name" value="Band 7 domain"/>
    <property type="match status" value="1"/>
</dbReference>
<dbReference type="InterPro" id="IPR036013">
    <property type="entry name" value="Band_7/SPFH_dom_sf"/>
</dbReference>
<gene>
    <name evidence="3" type="ORF">NJ959_08565</name>
</gene>
<dbReference type="SUPFAM" id="SSF117892">
    <property type="entry name" value="Band 7/SPFH domain"/>
    <property type="match status" value="1"/>
</dbReference>
<dbReference type="PANTHER" id="PTHR23222:SF0">
    <property type="entry name" value="PROHIBITIN 1"/>
    <property type="match status" value="1"/>
</dbReference>
<organism evidence="3 4">
    <name type="scientific">Limnofasciculus baicalensis BBK-W-15</name>
    <dbReference type="NCBI Taxonomy" id="2699891"/>
    <lineage>
        <taxon>Bacteria</taxon>
        <taxon>Bacillati</taxon>
        <taxon>Cyanobacteriota</taxon>
        <taxon>Cyanophyceae</taxon>
        <taxon>Coleofasciculales</taxon>
        <taxon>Coleofasciculaceae</taxon>
        <taxon>Limnofasciculus</taxon>
        <taxon>Limnofasciculus baicalensis</taxon>
    </lineage>
</organism>
<dbReference type="AlphaFoldDB" id="A0AAE3GRI4"/>
<evidence type="ECO:0000259" key="2">
    <source>
        <dbReference type="SMART" id="SM00244"/>
    </source>
</evidence>
<feature type="domain" description="Band 7" evidence="2">
    <location>
        <begin position="33"/>
        <end position="196"/>
    </location>
</feature>
<name>A0AAE3GRI4_9CYAN</name>
<dbReference type="CDD" id="cd03401">
    <property type="entry name" value="SPFH_prohibitin"/>
    <property type="match status" value="1"/>
</dbReference>
<dbReference type="RefSeq" id="WP_254011324.1">
    <property type="nucleotide sequence ID" value="NZ_JAMZMM010000059.1"/>
</dbReference>
<evidence type="ECO:0000313" key="4">
    <source>
        <dbReference type="Proteomes" id="UP001204953"/>
    </source>
</evidence>
<keyword evidence="4" id="KW-1185">Reference proteome</keyword>
<dbReference type="GO" id="GO:0016020">
    <property type="term" value="C:membrane"/>
    <property type="evidence" value="ECO:0007669"/>
    <property type="project" value="InterPro"/>
</dbReference>
<protein>
    <submittedName>
        <fullName evidence="3">Prohibitin family protein</fullName>
    </submittedName>
</protein>
<dbReference type="PRINTS" id="PR00679">
    <property type="entry name" value="PROHIBITIN"/>
</dbReference>
<dbReference type="EMBL" id="JAMZMM010000059">
    <property type="protein sequence ID" value="MCP2728528.1"/>
    <property type="molecule type" value="Genomic_DNA"/>
</dbReference>
<reference evidence="3" key="1">
    <citation type="submission" date="2022-06" db="EMBL/GenBank/DDBJ databases">
        <title>New cyanobacteria of genus Symplocastrum in benthos of Lake Baikal.</title>
        <authorList>
            <person name="Sorokovikova E."/>
            <person name="Tikhonova I."/>
            <person name="Krasnopeev A."/>
            <person name="Evseev P."/>
            <person name="Gladkikh A."/>
            <person name="Belykh O."/>
        </authorList>
    </citation>
    <scope>NUCLEOTIDE SEQUENCE</scope>
    <source>
        <strain evidence="3">BBK-W-15</strain>
    </source>
</reference>
<dbReference type="Pfam" id="PF01145">
    <property type="entry name" value="Band_7"/>
    <property type="match status" value="1"/>
</dbReference>
<dbReference type="InterPro" id="IPR000163">
    <property type="entry name" value="Prohibitin"/>
</dbReference>
<keyword evidence="1" id="KW-1133">Transmembrane helix</keyword>